<dbReference type="OrthoDB" id="1752234at2759"/>
<protein>
    <submittedName>
        <fullName evidence="1">Uncharacterized protein</fullName>
    </submittedName>
</protein>
<name>A0A371F871_MUCPR</name>
<feature type="non-terminal residue" evidence="1">
    <location>
        <position position="1"/>
    </location>
</feature>
<gene>
    <name evidence="1" type="ORF">CR513_45768</name>
</gene>
<evidence type="ECO:0000313" key="2">
    <source>
        <dbReference type="Proteomes" id="UP000257109"/>
    </source>
</evidence>
<dbReference type="EMBL" id="QJKJ01010164">
    <property type="protein sequence ID" value="RDX74486.1"/>
    <property type="molecule type" value="Genomic_DNA"/>
</dbReference>
<dbReference type="Proteomes" id="UP000257109">
    <property type="component" value="Unassembled WGS sequence"/>
</dbReference>
<organism evidence="1 2">
    <name type="scientific">Mucuna pruriens</name>
    <name type="common">Velvet bean</name>
    <name type="synonym">Dolichos pruriens</name>
    <dbReference type="NCBI Taxonomy" id="157652"/>
    <lineage>
        <taxon>Eukaryota</taxon>
        <taxon>Viridiplantae</taxon>
        <taxon>Streptophyta</taxon>
        <taxon>Embryophyta</taxon>
        <taxon>Tracheophyta</taxon>
        <taxon>Spermatophyta</taxon>
        <taxon>Magnoliopsida</taxon>
        <taxon>eudicotyledons</taxon>
        <taxon>Gunneridae</taxon>
        <taxon>Pentapetalae</taxon>
        <taxon>rosids</taxon>
        <taxon>fabids</taxon>
        <taxon>Fabales</taxon>
        <taxon>Fabaceae</taxon>
        <taxon>Papilionoideae</taxon>
        <taxon>50 kb inversion clade</taxon>
        <taxon>NPAAA clade</taxon>
        <taxon>indigoferoid/millettioid clade</taxon>
        <taxon>Phaseoleae</taxon>
        <taxon>Mucuna</taxon>
    </lineage>
</organism>
<feature type="non-terminal residue" evidence="1">
    <location>
        <position position="172"/>
    </location>
</feature>
<evidence type="ECO:0000313" key="1">
    <source>
        <dbReference type="EMBL" id="RDX74486.1"/>
    </source>
</evidence>
<accession>A0A371F871</accession>
<sequence>FHYNTTKDTFLCFQNFRLPSRKQETCSFRPKPCQSPDPIPIGTRSFVSKDLGLHHEIKRLVPSGPNQAQSPDPVPPVTHSFVSKDLGLHHEIKRLVQTRPNPLIQYHQEHIPFLDIHHKIKRLVPSTPNHALIPWLNTNKNMFLGFQGFAPRNQETCSFMSKPSLIPQSNTT</sequence>
<comment type="caution">
    <text evidence="1">The sequence shown here is derived from an EMBL/GenBank/DDBJ whole genome shotgun (WGS) entry which is preliminary data.</text>
</comment>
<keyword evidence="2" id="KW-1185">Reference proteome</keyword>
<proteinExistence type="predicted"/>
<dbReference type="AlphaFoldDB" id="A0A371F871"/>
<reference evidence="1" key="1">
    <citation type="submission" date="2018-05" db="EMBL/GenBank/DDBJ databases">
        <title>Draft genome of Mucuna pruriens seed.</title>
        <authorList>
            <person name="Nnadi N.E."/>
            <person name="Vos R."/>
            <person name="Hasami M.H."/>
            <person name="Devisetty U.K."/>
            <person name="Aguiy J.C."/>
        </authorList>
    </citation>
    <scope>NUCLEOTIDE SEQUENCE [LARGE SCALE GENOMIC DNA]</scope>
    <source>
        <strain evidence="1">JCA_2017</strain>
    </source>
</reference>